<dbReference type="SMART" id="SM01130">
    <property type="entry name" value="DHDPS"/>
    <property type="match status" value="1"/>
</dbReference>
<dbReference type="GO" id="GO:0005739">
    <property type="term" value="C:mitochondrion"/>
    <property type="evidence" value="ECO:0007669"/>
    <property type="project" value="TreeGrafter"/>
</dbReference>
<comment type="function">
    <text evidence="1">Catalyzes the final step in the metabolic pathway of hydroxyproline.</text>
</comment>
<evidence type="ECO:0000313" key="19">
    <source>
        <dbReference type="Proteomes" id="UP000694549"/>
    </source>
</evidence>
<feature type="repeat" description="ANK" evidence="16">
    <location>
        <begin position="258"/>
        <end position="290"/>
    </location>
</feature>
<evidence type="ECO:0000256" key="8">
    <source>
        <dbReference type="ARBA" id="ARBA00023043"/>
    </source>
</evidence>
<evidence type="ECO:0000256" key="15">
    <source>
        <dbReference type="ARBA" id="ARBA00033613"/>
    </source>
</evidence>
<dbReference type="InterPro" id="IPR002110">
    <property type="entry name" value="Ankyrin_rpt"/>
</dbReference>
<evidence type="ECO:0000256" key="5">
    <source>
        <dbReference type="ARBA" id="ARBA00012215"/>
    </source>
</evidence>
<dbReference type="AlphaFoldDB" id="A0A8B9ZQD7"/>
<dbReference type="Pfam" id="PF00701">
    <property type="entry name" value="DHDPS"/>
    <property type="match status" value="1"/>
</dbReference>
<evidence type="ECO:0000256" key="9">
    <source>
        <dbReference type="ARBA" id="ARBA00023239"/>
    </source>
</evidence>
<feature type="region of interest" description="Disordered" evidence="17">
    <location>
        <begin position="129"/>
        <end position="159"/>
    </location>
</feature>
<protein>
    <recommendedName>
        <fullName evidence="6">4-hydroxy-2-oxoglutarate aldolase, mitochondrial</fullName>
        <ecNumber evidence="5">4.1.3.16</ecNumber>
    </recommendedName>
    <alternativeName>
        <fullName evidence="13">Dihydrodipicolinate synthase-like</fullName>
    </alternativeName>
    <alternativeName>
        <fullName evidence="12">Probable 2-keto-4-hydroxyglutarate aldolase</fullName>
    </alternativeName>
</protein>
<evidence type="ECO:0000256" key="12">
    <source>
        <dbReference type="ARBA" id="ARBA00030874"/>
    </source>
</evidence>
<dbReference type="InterPro" id="IPR013785">
    <property type="entry name" value="Aldolase_TIM"/>
</dbReference>
<comment type="subunit">
    <text evidence="4">Homotetramer.</text>
</comment>
<sequence>MAKLPQSCGAGTAVGALGQRGRRGRRHKAPPPAQPPAAPGASARGAEEEEEEEEEERPYPARGCARSCHGAGRGKGQGAHRPEAGGGGGGGEGGCRGLPATPGTSAVPGGGCRGCPRLPGLCSPPVSLQRMKGDGPREPPAVERMSTPELEEEKRQGPRNRGIEAIKGQERVRRSSVDLRREIIDVGSIQRLIELRKQRRKRREERAATPEPPPPPEPLEIEGPVEPETFLRAAVQGKIRVIEKFLADGGSPDTCDEFHRTALHRSSLEGHTDILQKLLDSGATVDFRDRLDCTAVHWACRGGHLDAVKLLQDHGADLNLKDKLLSTPLHVATRTGHPDIVEHLIHCGVDINSPDREGDTALHDATRLSRYKIIKMLILHGADMMARNQAGKTPTELVQQWQTDTRQALETKEQPQGEAEEVDYAQLEANLRHYASIPFRGLVVMGSTGEYPYLAPHERLEVLSCVRRALPRDRLLLAGSGCESTQATVELTVSMAEAGADAALVVTPCYYRGAMSSAALVRHYTEVAEASPIPVVLYSVPANTGLELPLEAVLTLAQHPNVIGIKDSGGDITRLGLIVHKTRQEDFQVLAGSAGFLLASYAVGHPPVRDPGAEAGHGVVRVLRGALPSAPGPAEPSPGGGAEGRLQQHRLAVSAQHPAPQRRLPLPHPEPGTTGSWGRGGDTGIVASREPSHSFLLDRAGGEKAQHPVATLVSPGCAPSPASPQENPPWAPAAGSRACSPQLLAVPMWAGWPRGVEAHAGPAALQSTTNKPAASPLCLHLCPCKQPPSCPQQAAHSLGVWQRGLLR</sequence>
<proteinExistence type="inferred from homology"/>
<keyword evidence="11" id="KW-0704">Schiff base</keyword>
<dbReference type="GO" id="GO:0009436">
    <property type="term" value="P:glyoxylate catabolic process"/>
    <property type="evidence" value="ECO:0007669"/>
    <property type="project" value="TreeGrafter"/>
</dbReference>
<evidence type="ECO:0000256" key="4">
    <source>
        <dbReference type="ARBA" id="ARBA00011881"/>
    </source>
</evidence>
<feature type="compositionally biased region" description="Basic residues" evidence="17">
    <location>
        <begin position="20"/>
        <end position="29"/>
    </location>
</feature>
<evidence type="ECO:0000256" key="1">
    <source>
        <dbReference type="ARBA" id="ARBA00002577"/>
    </source>
</evidence>
<reference evidence="18" key="1">
    <citation type="submission" date="2025-08" db="UniProtKB">
        <authorList>
            <consortium name="Ensembl"/>
        </authorList>
    </citation>
    <scope>IDENTIFICATION</scope>
</reference>
<comment type="similarity">
    <text evidence="3">Belongs to the DapA family.</text>
</comment>
<keyword evidence="8 16" id="KW-0040">ANK repeat</keyword>
<dbReference type="Gene3D" id="3.20.20.70">
    <property type="entry name" value="Aldolase class I"/>
    <property type="match status" value="1"/>
</dbReference>
<dbReference type="Proteomes" id="UP000694549">
    <property type="component" value="Unplaced"/>
</dbReference>
<feature type="region of interest" description="Disordered" evidence="17">
    <location>
        <begin position="1"/>
        <end position="109"/>
    </location>
</feature>
<feature type="repeat" description="ANK" evidence="16">
    <location>
        <begin position="357"/>
        <end position="389"/>
    </location>
</feature>
<organism evidence="18 19">
    <name type="scientific">Anas zonorhyncha</name>
    <name type="common">Eastern spot-billed duck</name>
    <dbReference type="NCBI Taxonomy" id="75864"/>
    <lineage>
        <taxon>Eukaryota</taxon>
        <taxon>Metazoa</taxon>
        <taxon>Chordata</taxon>
        <taxon>Craniata</taxon>
        <taxon>Vertebrata</taxon>
        <taxon>Euteleostomi</taxon>
        <taxon>Archelosauria</taxon>
        <taxon>Archosauria</taxon>
        <taxon>Dinosauria</taxon>
        <taxon>Saurischia</taxon>
        <taxon>Theropoda</taxon>
        <taxon>Coelurosauria</taxon>
        <taxon>Aves</taxon>
        <taxon>Neognathae</taxon>
        <taxon>Galloanserae</taxon>
        <taxon>Anseriformes</taxon>
        <taxon>Anatidae</taxon>
        <taxon>Anatinae</taxon>
        <taxon>Anas</taxon>
    </lineage>
</organism>
<dbReference type="SUPFAM" id="SSF51569">
    <property type="entry name" value="Aldolase"/>
    <property type="match status" value="1"/>
</dbReference>
<evidence type="ECO:0000256" key="7">
    <source>
        <dbReference type="ARBA" id="ARBA00022737"/>
    </source>
</evidence>
<keyword evidence="7" id="KW-0677">Repeat</keyword>
<evidence type="ECO:0000256" key="17">
    <source>
        <dbReference type="SAM" id="MobiDB-lite"/>
    </source>
</evidence>
<feature type="compositionally biased region" description="Acidic residues" evidence="17">
    <location>
        <begin position="47"/>
        <end position="56"/>
    </location>
</feature>
<keyword evidence="19" id="KW-1185">Reference proteome</keyword>
<evidence type="ECO:0000313" key="18">
    <source>
        <dbReference type="Ensembl" id="ENSAZOP00000008332.1"/>
    </source>
</evidence>
<dbReference type="PROSITE" id="PS50297">
    <property type="entry name" value="ANK_REP_REGION"/>
    <property type="match status" value="4"/>
</dbReference>
<feature type="region of interest" description="Disordered" evidence="17">
    <location>
        <begin position="197"/>
        <end position="223"/>
    </location>
</feature>
<dbReference type="FunFam" id="1.25.40.20:FF:000503">
    <property type="entry name" value="Ankyrin repeat domain 2 (stretch responsive muscle)"/>
    <property type="match status" value="1"/>
</dbReference>
<evidence type="ECO:0000256" key="10">
    <source>
        <dbReference type="ARBA" id="ARBA00023242"/>
    </source>
</evidence>
<dbReference type="InterPro" id="IPR002220">
    <property type="entry name" value="DapA-like"/>
</dbReference>
<dbReference type="Gene3D" id="1.25.40.20">
    <property type="entry name" value="Ankyrin repeat-containing domain"/>
    <property type="match status" value="2"/>
</dbReference>
<evidence type="ECO:0000256" key="14">
    <source>
        <dbReference type="ARBA" id="ARBA00033610"/>
    </source>
</evidence>
<dbReference type="GO" id="GO:0008700">
    <property type="term" value="F:(R,S)-4-hydroxy-2-oxoglutarate aldolase activity"/>
    <property type="evidence" value="ECO:0007669"/>
    <property type="project" value="UniProtKB-EC"/>
</dbReference>
<name>A0A8B9ZQD7_9AVES</name>
<dbReference type="EC" id="4.1.3.16" evidence="5"/>
<feature type="compositionally biased region" description="Gly residues" evidence="17">
    <location>
        <begin position="84"/>
        <end position="96"/>
    </location>
</feature>
<dbReference type="CDD" id="cd00408">
    <property type="entry name" value="DHDPS-like"/>
    <property type="match status" value="1"/>
</dbReference>
<dbReference type="GO" id="GO:0005634">
    <property type="term" value="C:nucleus"/>
    <property type="evidence" value="ECO:0007669"/>
    <property type="project" value="UniProtKB-SubCell"/>
</dbReference>
<keyword evidence="9" id="KW-0456">Lyase</keyword>
<evidence type="ECO:0000256" key="16">
    <source>
        <dbReference type="PROSITE-ProRule" id="PRU00023"/>
    </source>
</evidence>
<dbReference type="InterPro" id="IPR020625">
    <property type="entry name" value="Schiff_base-form_aldolases_AS"/>
</dbReference>
<comment type="catalytic activity">
    <reaction evidence="15">
        <text>(4S)-4-hydroxy-2-oxoglutarate = glyoxylate + pyruvate</text>
        <dbReference type="Rhea" id="RHEA:35639"/>
        <dbReference type="ChEBI" id="CHEBI:15361"/>
        <dbReference type="ChEBI" id="CHEBI:36655"/>
        <dbReference type="ChEBI" id="CHEBI:71685"/>
        <dbReference type="EC" id="4.1.3.16"/>
    </reaction>
</comment>
<accession>A0A8B9ZQD7</accession>
<evidence type="ECO:0000256" key="6">
    <source>
        <dbReference type="ARBA" id="ARBA00018425"/>
    </source>
</evidence>
<dbReference type="SUPFAM" id="SSF48403">
    <property type="entry name" value="Ankyrin repeat"/>
    <property type="match status" value="1"/>
</dbReference>
<feature type="repeat" description="ANK" evidence="16">
    <location>
        <begin position="324"/>
        <end position="356"/>
    </location>
</feature>
<evidence type="ECO:0000256" key="3">
    <source>
        <dbReference type="ARBA" id="ARBA00007592"/>
    </source>
</evidence>
<dbReference type="PRINTS" id="PR00146">
    <property type="entry name" value="DHPICSNTHASE"/>
</dbReference>
<dbReference type="Ensembl" id="ENSAZOT00000008892.1">
    <property type="protein sequence ID" value="ENSAZOP00000008332.1"/>
    <property type="gene ID" value="ENSAZOG00000005301.1"/>
</dbReference>
<dbReference type="InterPro" id="IPR036770">
    <property type="entry name" value="Ankyrin_rpt-contain_sf"/>
</dbReference>
<dbReference type="SMART" id="SM00248">
    <property type="entry name" value="ANK"/>
    <property type="match status" value="4"/>
</dbReference>
<evidence type="ECO:0000256" key="11">
    <source>
        <dbReference type="ARBA" id="ARBA00023270"/>
    </source>
</evidence>
<dbReference type="GO" id="GO:0008840">
    <property type="term" value="F:4-hydroxy-tetrahydrodipicolinate synthase activity"/>
    <property type="evidence" value="ECO:0007669"/>
    <property type="project" value="TreeGrafter"/>
</dbReference>
<feature type="region of interest" description="Disordered" evidence="17">
    <location>
        <begin position="654"/>
        <end position="680"/>
    </location>
</feature>
<dbReference type="Pfam" id="PF12796">
    <property type="entry name" value="Ank_2"/>
    <property type="match status" value="2"/>
</dbReference>
<reference evidence="18" key="2">
    <citation type="submission" date="2025-09" db="UniProtKB">
        <authorList>
            <consortium name="Ensembl"/>
        </authorList>
    </citation>
    <scope>IDENTIFICATION</scope>
</reference>
<dbReference type="PANTHER" id="PTHR12128">
    <property type="entry name" value="DIHYDRODIPICOLINATE SYNTHASE"/>
    <property type="match status" value="1"/>
</dbReference>
<comment type="subcellular location">
    <subcellularLocation>
        <location evidence="2">Nucleus</location>
    </subcellularLocation>
</comment>
<dbReference type="PROSITE" id="PS00666">
    <property type="entry name" value="DHDPS_2"/>
    <property type="match status" value="1"/>
</dbReference>
<comment type="catalytic activity">
    <reaction evidence="14">
        <text>(4R)-4-hydroxy-2-oxoglutarate = glyoxylate + pyruvate</text>
        <dbReference type="Rhea" id="RHEA:30687"/>
        <dbReference type="ChEBI" id="CHEBI:15361"/>
        <dbReference type="ChEBI" id="CHEBI:36655"/>
        <dbReference type="ChEBI" id="CHEBI:62213"/>
        <dbReference type="EC" id="4.1.3.16"/>
    </reaction>
</comment>
<dbReference type="FunFam" id="1.25.40.20:FF:000093">
    <property type="entry name" value="ankyrin repeat domain-containing protein 2"/>
    <property type="match status" value="1"/>
</dbReference>
<feature type="region of interest" description="Disordered" evidence="17">
    <location>
        <begin position="716"/>
        <end position="736"/>
    </location>
</feature>
<dbReference type="PANTHER" id="PTHR12128:SF66">
    <property type="entry name" value="4-HYDROXY-2-OXOGLUTARATE ALDOLASE, MITOCHONDRIAL"/>
    <property type="match status" value="1"/>
</dbReference>
<evidence type="ECO:0000256" key="2">
    <source>
        <dbReference type="ARBA" id="ARBA00004123"/>
    </source>
</evidence>
<dbReference type="PROSITE" id="PS50088">
    <property type="entry name" value="ANK_REPEAT"/>
    <property type="match status" value="4"/>
</dbReference>
<feature type="compositionally biased region" description="Basic and acidic residues" evidence="17">
    <location>
        <begin position="131"/>
        <end position="141"/>
    </location>
</feature>
<keyword evidence="10" id="KW-0539">Nucleus</keyword>
<evidence type="ECO:0000256" key="13">
    <source>
        <dbReference type="ARBA" id="ARBA00032879"/>
    </source>
</evidence>
<feature type="repeat" description="ANK" evidence="16">
    <location>
        <begin position="291"/>
        <end position="323"/>
    </location>
</feature>